<comment type="caution">
    <text evidence="5">The sequence shown here is derived from an EMBL/GenBank/DDBJ whole genome shotgun (WGS) entry which is preliminary data.</text>
</comment>
<reference evidence="5 6" key="1">
    <citation type="submission" date="2024-03" db="EMBL/GenBank/DDBJ databases">
        <title>Two novel species of the genus Flavobacterium exhibiting potentially degradation of complex polysaccharides.</title>
        <authorList>
            <person name="Lian X."/>
        </authorList>
    </citation>
    <scope>NUCLEOTIDE SEQUENCE [LARGE SCALE GENOMIC DNA]</scope>
    <source>
        <strain evidence="6">j3</strain>
    </source>
</reference>
<dbReference type="Proteomes" id="UP001460072">
    <property type="component" value="Unassembled WGS sequence"/>
</dbReference>
<keyword evidence="3" id="KW-0804">Transcription</keyword>
<dbReference type="InterPro" id="IPR043425">
    <property type="entry name" value="NusG-like"/>
</dbReference>
<dbReference type="InterPro" id="IPR036735">
    <property type="entry name" value="NGN_dom_sf"/>
</dbReference>
<evidence type="ECO:0000256" key="1">
    <source>
        <dbReference type="ARBA" id="ARBA00022814"/>
    </source>
</evidence>
<dbReference type="Pfam" id="PF02357">
    <property type="entry name" value="NusG"/>
    <property type="match status" value="1"/>
</dbReference>
<evidence type="ECO:0000313" key="5">
    <source>
        <dbReference type="EMBL" id="MEM0542030.1"/>
    </source>
</evidence>
<name>A0ABU9N641_9FLAO</name>
<protein>
    <submittedName>
        <fullName evidence="5">UpxY family transcription antiterminator</fullName>
    </submittedName>
</protein>
<dbReference type="InterPro" id="IPR006645">
    <property type="entry name" value="NGN-like_dom"/>
</dbReference>
<dbReference type="SUPFAM" id="SSF82679">
    <property type="entry name" value="N-utilization substance G protein NusG, N-terminal domain"/>
    <property type="match status" value="1"/>
</dbReference>
<sequence length="157" mass="18303">MPWFALYTKPRFEKKVTERLEKMGIPVYCPMVTQLKQWSDRKKKVTVPVLPSYVFVQLDHQFRDTVFAVDGIVRYVYWLGQPAIIRDEEIQNLKDFLKNKIVTSFTVSSIQVGQNYTITSGPLQGIKGVVSRVDKNYLEIILEELGFKIQLHNTDFD</sequence>
<dbReference type="CDD" id="cd09895">
    <property type="entry name" value="NGN_SP_UpxY"/>
    <property type="match status" value="1"/>
</dbReference>
<evidence type="ECO:0000313" key="6">
    <source>
        <dbReference type="Proteomes" id="UP001460072"/>
    </source>
</evidence>
<evidence type="ECO:0000256" key="3">
    <source>
        <dbReference type="ARBA" id="ARBA00023163"/>
    </source>
</evidence>
<dbReference type="EMBL" id="JBCGDO010000004">
    <property type="protein sequence ID" value="MEM0542030.1"/>
    <property type="molecule type" value="Genomic_DNA"/>
</dbReference>
<evidence type="ECO:0000256" key="2">
    <source>
        <dbReference type="ARBA" id="ARBA00023015"/>
    </source>
</evidence>
<proteinExistence type="predicted"/>
<dbReference type="PANTHER" id="PTHR30265:SF4">
    <property type="entry name" value="KOW MOTIF FAMILY PROTEIN, EXPRESSED"/>
    <property type="match status" value="1"/>
</dbReference>
<dbReference type="NCBIfam" id="NF033644">
    <property type="entry name" value="antiterm_UpxY"/>
    <property type="match status" value="1"/>
</dbReference>
<organism evidence="5 6">
    <name type="scientific">Flavobacterium aureirubrum</name>
    <dbReference type="NCBI Taxonomy" id="3133147"/>
    <lineage>
        <taxon>Bacteria</taxon>
        <taxon>Pseudomonadati</taxon>
        <taxon>Bacteroidota</taxon>
        <taxon>Flavobacteriia</taxon>
        <taxon>Flavobacteriales</taxon>
        <taxon>Flavobacteriaceae</taxon>
        <taxon>Flavobacterium</taxon>
    </lineage>
</organism>
<dbReference type="Gene3D" id="3.30.70.940">
    <property type="entry name" value="NusG, N-terminal domain"/>
    <property type="match status" value="1"/>
</dbReference>
<keyword evidence="2" id="KW-0805">Transcription regulation</keyword>
<dbReference type="RefSeq" id="WP_342695251.1">
    <property type="nucleotide sequence ID" value="NZ_JBCGDO010000004.1"/>
</dbReference>
<keyword evidence="1" id="KW-0889">Transcription antitermination</keyword>
<feature type="domain" description="NusG-like N-terminal" evidence="4">
    <location>
        <begin position="2"/>
        <end position="93"/>
    </location>
</feature>
<dbReference type="PANTHER" id="PTHR30265">
    <property type="entry name" value="RHO-INTERACTING TRANSCRIPTION TERMINATION FACTOR NUSG"/>
    <property type="match status" value="1"/>
</dbReference>
<evidence type="ECO:0000259" key="4">
    <source>
        <dbReference type="Pfam" id="PF02357"/>
    </source>
</evidence>
<gene>
    <name evidence="5" type="ORF">WFZ85_05350</name>
</gene>
<accession>A0ABU9N641</accession>
<keyword evidence="6" id="KW-1185">Reference proteome</keyword>